<dbReference type="InterPro" id="IPR033705">
    <property type="entry name" value="Anticodon_Ia_Val"/>
</dbReference>
<evidence type="ECO:0000256" key="5">
    <source>
        <dbReference type="ARBA" id="ARBA00022917"/>
    </source>
</evidence>
<dbReference type="AlphaFoldDB" id="A0A1G1X2I6"/>
<dbReference type="Pfam" id="PF00133">
    <property type="entry name" value="tRNA-synt_1"/>
    <property type="match status" value="1"/>
</dbReference>
<dbReference type="Proteomes" id="UP000177528">
    <property type="component" value="Unassembled WGS sequence"/>
</dbReference>
<dbReference type="SUPFAM" id="SSF50677">
    <property type="entry name" value="ValRS/IleRS/LeuRS editing domain"/>
    <property type="match status" value="1"/>
</dbReference>
<evidence type="ECO:0000256" key="1">
    <source>
        <dbReference type="ARBA" id="ARBA00013169"/>
    </source>
</evidence>
<dbReference type="Pfam" id="PF08264">
    <property type="entry name" value="Anticodon_1"/>
    <property type="match status" value="1"/>
</dbReference>
<proteinExistence type="predicted"/>
<dbReference type="InterPro" id="IPR002300">
    <property type="entry name" value="aa-tRNA-synth_Ia"/>
</dbReference>
<dbReference type="CDD" id="cd00817">
    <property type="entry name" value="ValRS_core"/>
    <property type="match status" value="1"/>
</dbReference>
<evidence type="ECO:0000313" key="11">
    <source>
        <dbReference type="EMBL" id="OGY34218.1"/>
    </source>
</evidence>
<keyword evidence="5" id="KW-0648">Protein biosynthesis</keyword>
<evidence type="ECO:0000256" key="4">
    <source>
        <dbReference type="ARBA" id="ARBA00022840"/>
    </source>
</evidence>
<dbReference type="InterPro" id="IPR002303">
    <property type="entry name" value="Valyl-tRNA_ligase"/>
</dbReference>
<evidence type="ECO:0000256" key="3">
    <source>
        <dbReference type="ARBA" id="ARBA00022741"/>
    </source>
</evidence>
<protein>
    <recommendedName>
        <fullName evidence="1 8">Valine--tRNA ligase</fullName>
        <ecNumber evidence="1 8">6.1.1.9</ecNumber>
    </recommendedName>
</protein>
<evidence type="ECO:0000313" key="12">
    <source>
        <dbReference type="Proteomes" id="UP000177528"/>
    </source>
</evidence>
<feature type="domain" description="Aminoacyl-tRNA synthetase class Ia" evidence="9">
    <location>
        <begin position="18"/>
        <end position="555"/>
    </location>
</feature>
<keyword evidence="6" id="KW-0030">Aminoacyl-tRNA synthetase</keyword>
<keyword evidence="2 11" id="KW-0436">Ligase</keyword>
<dbReference type="EMBL" id="MHHR01000019">
    <property type="protein sequence ID" value="OGY34218.1"/>
    <property type="molecule type" value="Genomic_DNA"/>
</dbReference>
<evidence type="ECO:0000256" key="2">
    <source>
        <dbReference type="ARBA" id="ARBA00022598"/>
    </source>
</evidence>
<dbReference type="InterPro" id="IPR014729">
    <property type="entry name" value="Rossmann-like_a/b/a_fold"/>
</dbReference>
<evidence type="ECO:0000256" key="7">
    <source>
        <dbReference type="ARBA" id="ARBA00047552"/>
    </source>
</evidence>
<comment type="catalytic activity">
    <reaction evidence="7">
        <text>tRNA(Val) + L-valine + ATP = L-valyl-tRNA(Val) + AMP + diphosphate</text>
        <dbReference type="Rhea" id="RHEA:10704"/>
        <dbReference type="Rhea" id="RHEA-COMP:9672"/>
        <dbReference type="Rhea" id="RHEA-COMP:9708"/>
        <dbReference type="ChEBI" id="CHEBI:30616"/>
        <dbReference type="ChEBI" id="CHEBI:33019"/>
        <dbReference type="ChEBI" id="CHEBI:57762"/>
        <dbReference type="ChEBI" id="CHEBI:78442"/>
        <dbReference type="ChEBI" id="CHEBI:78537"/>
        <dbReference type="ChEBI" id="CHEBI:456215"/>
        <dbReference type="EC" id="6.1.1.9"/>
    </reaction>
</comment>
<dbReference type="Gene3D" id="1.10.730.10">
    <property type="entry name" value="Isoleucyl-tRNA Synthetase, Domain 1"/>
    <property type="match status" value="1"/>
</dbReference>
<dbReference type="InterPro" id="IPR009008">
    <property type="entry name" value="Val/Leu/Ile-tRNA-synth_edit"/>
</dbReference>
<sequence>MHEKFTKPYEAKDTEGRIYEAWEQSGYFNPDNLPRTSTEPFTIIMPPTNANGSLHAGHALVMTIEDIMVRYKRMRGYKALWLPGLDHAGFETQVVYEKKLEKEGRTRFGMDRVQLYQEILDFTKENSKTIKSQIRKMGASCDWSRERFTLDSDLVTIVYSTFKRLSDDGLLYRGNRIVSWCPKHQTSFSDLEIQDEERIDPLYYLKYGPFTIATTRPETKFGDKYVVMHPEDARYAQYSDGQQIDLEWINGPITATVIKDDAIDMEFGTGVMTITPWHDVADFEIAERHGLEKEQVIDEQGKLLPIAGEFAGQHIKKARSLIIEKLKAKGLLEKIDESYKHVVRTCYKCGAVIEPQIKTQWFVKMKSLAQKALEKIHSGEITYIPDHYKTITTQWLENIMDWNISRQIVWGIPIPAKICIECGEGMVDLKNEITSCVKCGGAIQQDPDTFDTWFSSGQWPFTTLGFPSGDDFKTFYPTSVMETAGEIIFFWVSRMIMLSLYVTGKVPFSTVYLHGLVLDAKGQKMSKSKGNVINPLDLTAKYGTDALRIALIVGNTPGTSFALSEDKVKAYKNFANKLWNISRFTFANTESVVVDKNEITCEADKQLMQELAEIMKDVTADFEEYRFHLASEKLYHYVWHRFADVIIEESKTIFAEGDEVAKRSRMQTLLVILKTALIALHPFMPFITEEIWAHMPRGDQEHVSLLMIETWPIV</sequence>
<feature type="domain" description="Methionyl/Valyl/Leucyl/Isoleucyl-tRNA synthetase anticodon-binding" evidence="10">
    <location>
        <begin position="604"/>
        <end position="712"/>
    </location>
</feature>
<evidence type="ECO:0000256" key="8">
    <source>
        <dbReference type="NCBIfam" id="TIGR00422"/>
    </source>
</evidence>
<dbReference type="GO" id="GO:0005524">
    <property type="term" value="F:ATP binding"/>
    <property type="evidence" value="ECO:0007669"/>
    <property type="project" value="UniProtKB-KW"/>
</dbReference>
<dbReference type="GO" id="GO:0006438">
    <property type="term" value="P:valyl-tRNA aminoacylation"/>
    <property type="evidence" value="ECO:0007669"/>
    <property type="project" value="UniProtKB-UniRule"/>
</dbReference>
<dbReference type="PRINTS" id="PR00986">
    <property type="entry name" value="TRNASYNTHVAL"/>
</dbReference>
<accession>A0A1G1X2I6</accession>
<keyword evidence="4" id="KW-0067">ATP-binding</keyword>
<keyword evidence="3" id="KW-0547">Nucleotide-binding</keyword>
<evidence type="ECO:0000259" key="9">
    <source>
        <dbReference type="Pfam" id="PF00133"/>
    </source>
</evidence>
<dbReference type="NCBIfam" id="NF004349">
    <property type="entry name" value="PRK05729.1"/>
    <property type="match status" value="1"/>
</dbReference>
<dbReference type="PANTHER" id="PTHR11946">
    <property type="entry name" value="VALYL-TRNA SYNTHETASES"/>
    <property type="match status" value="1"/>
</dbReference>
<gene>
    <name evidence="11" type="ORF">A3D99_03715</name>
</gene>
<reference evidence="11 12" key="1">
    <citation type="journal article" date="2016" name="Nat. Commun.">
        <title>Thousands of microbial genomes shed light on interconnected biogeochemical processes in an aquifer system.</title>
        <authorList>
            <person name="Anantharaman K."/>
            <person name="Brown C.T."/>
            <person name="Hug L.A."/>
            <person name="Sharon I."/>
            <person name="Castelle C.J."/>
            <person name="Probst A.J."/>
            <person name="Thomas B.C."/>
            <person name="Singh A."/>
            <person name="Wilkins M.J."/>
            <person name="Karaoz U."/>
            <person name="Brodie E.L."/>
            <person name="Williams K.H."/>
            <person name="Hubbard S.S."/>
            <person name="Banfield J.F."/>
        </authorList>
    </citation>
    <scope>NUCLEOTIDE SEQUENCE [LARGE SCALE GENOMIC DNA]</scope>
</reference>
<dbReference type="Gene3D" id="3.40.50.620">
    <property type="entry name" value="HUPs"/>
    <property type="match status" value="2"/>
</dbReference>
<dbReference type="PANTHER" id="PTHR11946:SF93">
    <property type="entry name" value="VALINE--TRNA LIGASE, CHLOROPLASTIC_MITOCHONDRIAL 2"/>
    <property type="match status" value="1"/>
</dbReference>
<dbReference type="NCBIfam" id="TIGR00422">
    <property type="entry name" value="valS"/>
    <property type="match status" value="1"/>
</dbReference>
<dbReference type="InterPro" id="IPR009080">
    <property type="entry name" value="tRNAsynth_Ia_anticodon-bd"/>
</dbReference>
<dbReference type="CDD" id="cd07962">
    <property type="entry name" value="Anticodon_Ia_Val"/>
    <property type="match status" value="1"/>
</dbReference>
<dbReference type="GO" id="GO:0005829">
    <property type="term" value="C:cytosol"/>
    <property type="evidence" value="ECO:0007669"/>
    <property type="project" value="TreeGrafter"/>
</dbReference>
<organism evidence="11 12">
    <name type="scientific">Candidatus Andersenbacteria bacterium RIFCSPHIGHO2_12_FULL_45_11</name>
    <dbReference type="NCBI Taxonomy" id="1797281"/>
    <lineage>
        <taxon>Bacteria</taxon>
        <taxon>Candidatus Anderseniibacteriota</taxon>
    </lineage>
</organism>
<dbReference type="SUPFAM" id="SSF52374">
    <property type="entry name" value="Nucleotidylyl transferase"/>
    <property type="match status" value="1"/>
</dbReference>
<dbReference type="GO" id="GO:0004832">
    <property type="term" value="F:valine-tRNA ligase activity"/>
    <property type="evidence" value="ECO:0007669"/>
    <property type="project" value="UniProtKB-UniRule"/>
</dbReference>
<dbReference type="GO" id="GO:0002161">
    <property type="term" value="F:aminoacyl-tRNA deacylase activity"/>
    <property type="evidence" value="ECO:0007669"/>
    <property type="project" value="InterPro"/>
</dbReference>
<evidence type="ECO:0000256" key="6">
    <source>
        <dbReference type="ARBA" id="ARBA00023146"/>
    </source>
</evidence>
<dbReference type="EC" id="6.1.1.9" evidence="1 8"/>
<comment type="caution">
    <text evidence="11">The sequence shown here is derived from an EMBL/GenBank/DDBJ whole genome shotgun (WGS) entry which is preliminary data.</text>
</comment>
<dbReference type="InterPro" id="IPR013155">
    <property type="entry name" value="M/V/L/I-tRNA-synth_anticd-bd"/>
</dbReference>
<name>A0A1G1X2I6_9BACT</name>
<dbReference type="SUPFAM" id="SSF47323">
    <property type="entry name" value="Anticodon-binding domain of a subclass of class I aminoacyl-tRNA synthetases"/>
    <property type="match status" value="1"/>
</dbReference>
<evidence type="ECO:0000259" key="10">
    <source>
        <dbReference type="Pfam" id="PF08264"/>
    </source>
</evidence>